<comment type="caution">
    <text evidence="1">The sequence shown here is derived from an EMBL/GenBank/DDBJ whole genome shotgun (WGS) entry which is preliminary data.</text>
</comment>
<sequence>MARPWFLDRAAMKLGTQKGVSACAHPFAVKTIEGRSGRSTHHRSRQRTPIILIGLARR</sequence>
<reference evidence="1 2" key="1">
    <citation type="submission" date="2020-08" db="EMBL/GenBank/DDBJ databases">
        <title>Genomic Encyclopedia of Type Strains, Phase IV (KMG-IV): sequencing the most valuable type-strain genomes for metagenomic binning, comparative biology and taxonomic classification.</title>
        <authorList>
            <person name="Goeker M."/>
        </authorList>
    </citation>
    <scope>NUCLEOTIDE SEQUENCE [LARGE SCALE GENOMIC DNA]</scope>
    <source>
        <strain evidence="1 2">YC6886</strain>
    </source>
</reference>
<gene>
    <name evidence="1" type="ORF">HNR46_002328</name>
</gene>
<dbReference type="AlphaFoldDB" id="A0A840V160"/>
<protein>
    <submittedName>
        <fullName evidence="1">Uncharacterized protein</fullName>
    </submittedName>
</protein>
<evidence type="ECO:0000313" key="2">
    <source>
        <dbReference type="Proteomes" id="UP000557717"/>
    </source>
</evidence>
<dbReference type="Proteomes" id="UP000557717">
    <property type="component" value="Unassembled WGS sequence"/>
</dbReference>
<keyword evidence="2" id="KW-1185">Reference proteome</keyword>
<evidence type="ECO:0000313" key="1">
    <source>
        <dbReference type="EMBL" id="MBB5352087.1"/>
    </source>
</evidence>
<dbReference type="EMBL" id="JACHFD010000010">
    <property type="protein sequence ID" value="MBB5352087.1"/>
    <property type="molecule type" value="Genomic_DNA"/>
</dbReference>
<organism evidence="1 2">
    <name type="scientific">Haloferula luteola</name>
    <dbReference type="NCBI Taxonomy" id="595692"/>
    <lineage>
        <taxon>Bacteria</taxon>
        <taxon>Pseudomonadati</taxon>
        <taxon>Verrucomicrobiota</taxon>
        <taxon>Verrucomicrobiia</taxon>
        <taxon>Verrucomicrobiales</taxon>
        <taxon>Verrucomicrobiaceae</taxon>
        <taxon>Haloferula</taxon>
    </lineage>
</organism>
<name>A0A840V160_9BACT</name>
<proteinExistence type="predicted"/>
<accession>A0A840V160</accession>